<sequence>METPLAGYIQAKSLPYIGSWIQFSLDIISNLCNNSIEQPQPMVSTPKQEFSKWTMPMSHLNGHIQCYNPMETPLAGYIQAKSLPYIGSWIQFSLDIISNLCNNSIEQPQPMVSTPKQEFSKWTMPMSHLNGHIQCYNVILFLQYLLFTNIL</sequence>
<keyword evidence="2" id="KW-1185">Reference proteome</keyword>
<name>A0A397J958_9GLOM</name>
<protein>
    <submittedName>
        <fullName evidence="1">Uncharacterized protein</fullName>
    </submittedName>
</protein>
<evidence type="ECO:0000313" key="1">
    <source>
        <dbReference type="EMBL" id="RHZ83318.1"/>
    </source>
</evidence>
<dbReference type="EMBL" id="PQFF01000091">
    <property type="protein sequence ID" value="RHZ83318.1"/>
    <property type="molecule type" value="Genomic_DNA"/>
</dbReference>
<gene>
    <name evidence="1" type="ORF">Glove_97g12</name>
</gene>
<organism evidence="1 2">
    <name type="scientific">Diversispora epigaea</name>
    <dbReference type="NCBI Taxonomy" id="1348612"/>
    <lineage>
        <taxon>Eukaryota</taxon>
        <taxon>Fungi</taxon>
        <taxon>Fungi incertae sedis</taxon>
        <taxon>Mucoromycota</taxon>
        <taxon>Glomeromycotina</taxon>
        <taxon>Glomeromycetes</taxon>
        <taxon>Diversisporales</taxon>
        <taxon>Diversisporaceae</taxon>
        <taxon>Diversispora</taxon>
    </lineage>
</organism>
<proteinExistence type="predicted"/>
<dbReference type="AlphaFoldDB" id="A0A397J958"/>
<dbReference type="OrthoDB" id="2477845at2759"/>
<evidence type="ECO:0000313" key="2">
    <source>
        <dbReference type="Proteomes" id="UP000266861"/>
    </source>
</evidence>
<dbReference type="Proteomes" id="UP000266861">
    <property type="component" value="Unassembled WGS sequence"/>
</dbReference>
<reference evidence="1 2" key="1">
    <citation type="submission" date="2018-08" db="EMBL/GenBank/DDBJ databases">
        <title>Genome and evolution of the arbuscular mycorrhizal fungus Diversispora epigaea (formerly Glomus versiforme) and its bacterial endosymbionts.</title>
        <authorList>
            <person name="Sun X."/>
            <person name="Fei Z."/>
            <person name="Harrison M."/>
        </authorList>
    </citation>
    <scope>NUCLEOTIDE SEQUENCE [LARGE SCALE GENOMIC DNA]</scope>
    <source>
        <strain evidence="1 2">IT104</strain>
    </source>
</reference>
<accession>A0A397J958</accession>
<comment type="caution">
    <text evidence="1">The sequence shown here is derived from an EMBL/GenBank/DDBJ whole genome shotgun (WGS) entry which is preliminary data.</text>
</comment>